<dbReference type="EMBL" id="DRZM01000164">
    <property type="protein sequence ID" value="HHP05222.1"/>
    <property type="molecule type" value="Genomic_DNA"/>
</dbReference>
<sequence length="182" mass="20737">MDPKELRKQYLEMAKMLGLPPGMPVLTNDEGKIILGGRRWILMDVEAFPQYMIEVVSKLVGERLAQEFIYWFGVAYGEKVVERFQRMGFTPDLMPLAVAVMASVFAGWCIAEIVEYEPEEGRAAVKIYYDFESESAALNRAKPTNNFLRGVVAGIMSRISQSRVYATAEYKDDHVLITVRKR</sequence>
<gene>
    <name evidence="1" type="ORF">ENM88_05685</name>
</gene>
<evidence type="ECO:0008006" key="2">
    <source>
        <dbReference type="Google" id="ProtNLM"/>
    </source>
</evidence>
<evidence type="ECO:0000313" key="1">
    <source>
        <dbReference type="EMBL" id="HHP05222.1"/>
    </source>
</evidence>
<dbReference type="SUPFAM" id="SSF111126">
    <property type="entry name" value="Ligand-binding domain in the NO signalling and Golgi transport"/>
    <property type="match status" value="1"/>
</dbReference>
<dbReference type="InterPro" id="IPR024096">
    <property type="entry name" value="NO_sig/Golgi_transp_ligand-bd"/>
</dbReference>
<reference evidence="1" key="1">
    <citation type="journal article" date="2020" name="mSystems">
        <title>Genome- and Community-Level Interaction Insights into Carbon Utilization and Element Cycling Functions of Hydrothermarchaeota in Hydrothermal Sediment.</title>
        <authorList>
            <person name="Zhou Z."/>
            <person name="Liu Y."/>
            <person name="Xu W."/>
            <person name="Pan J."/>
            <person name="Luo Z.H."/>
            <person name="Li M."/>
        </authorList>
    </citation>
    <scope>NUCLEOTIDE SEQUENCE [LARGE SCALE GENOMIC DNA]</scope>
    <source>
        <strain evidence="1">SpSt-1125</strain>
    </source>
</reference>
<dbReference type="Gene3D" id="3.30.1380.20">
    <property type="entry name" value="Trafficking protein particle complex subunit 3"/>
    <property type="match status" value="1"/>
</dbReference>
<accession>A0A7J3X7U9</accession>
<organism evidence="1">
    <name type="scientific">Thermofilum pendens</name>
    <dbReference type="NCBI Taxonomy" id="2269"/>
    <lineage>
        <taxon>Archaea</taxon>
        <taxon>Thermoproteota</taxon>
        <taxon>Thermoprotei</taxon>
        <taxon>Thermofilales</taxon>
        <taxon>Thermofilaceae</taxon>
        <taxon>Thermofilum</taxon>
    </lineage>
</organism>
<dbReference type="AlphaFoldDB" id="A0A7J3X7U9"/>
<name>A0A7J3X7U9_THEPE</name>
<comment type="caution">
    <text evidence="1">The sequence shown here is derived from an EMBL/GenBank/DDBJ whole genome shotgun (WGS) entry which is preliminary data.</text>
</comment>
<proteinExistence type="predicted"/>
<protein>
    <recommendedName>
        <fullName evidence="2">4-vinyl reductase 4VR domain-containing protein</fullName>
    </recommendedName>
</protein>